<accession>A0AAE3Y5X3</accession>
<dbReference type="Proteomes" id="UP001184828">
    <property type="component" value="Unassembled WGS sequence"/>
</dbReference>
<gene>
    <name evidence="1" type="ORF">J2738_005935</name>
</gene>
<name>A0AAE3Y5X3_VARPD</name>
<dbReference type="EMBL" id="JAVDQZ010000011">
    <property type="protein sequence ID" value="MDR6429761.1"/>
    <property type="molecule type" value="Genomic_DNA"/>
</dbReference>
<evidence type="ECO:0000313" key="2">
    <source>
        <dbReference type="Proteomes" id="UP001184828"/>
    </source>
</evidence>
<sequence>MHELLERVIEAHGGLARWTRHETLSVVTG</sequence>
<dbReference type="AlphaFoldDB" id="A0AAE3Y5X3"/>
<organism evidence="1 2">
    <name type="scientific">Variovorax paradoxus</name>
    <dbReference type="NCBI Taxonomy" id="34073"/>
    <lineage>
        <taxon>Bacteria</taxon>
        <taxon>Pseudomonadati</taxon>
        <taxon>Pseudomonadota</taxon>
        <taxon>Betaproteobacteria</taxon>
        <taxon>Burkholderiales</taxon>
        <taxon>Comamonadaceae</taxon>
        <taxon>Variovorax</taxon>
    </lineage>
</organism>
<reference evidence="1" key="1">
    <citation type="submission" date="2023-07" db="EMBL/GenBank/DDBJ databases">
        <title>Sorghum-associated microbial communities from plants grown in Nebraska, USA.</title>
        <authorList>
            <person name="Schachtman D."/>
        </authorList>
    </citation>
    <scope>NUCLEOTIDE SEQUENCE</scope>
    <source>
        <strain evidence="1">DS2114</strain>
    </source>
</reference>
<evidence type="ECO:0000313" key="1">
    <source>
        <dbReference type="EMBL" id="MDR6429761.1"/>
    </source>
</evidence>
<comment type="caution">
    <text evidence="1">The sequence shown here is derived from an EMBL/GenBank/DDBJ whole genome shotgun (WGS) entry which is preliminary data.</text>
</comment>
<protein>
    <submittedName>
        <fullName evidence="1">Uncharacterized protein</fullName>
    </submittedName>
</protein>
<proteinExistence type="predicted"/>